<dbReference type="EMBL" id="CP014206">
    <property type="protein sequence ID" value="AMK10185.1"/>
    <property type="molecule type" value="Genomic_DNA"/>
</dbReference>
<evidence type="ECO:0000256" key="3">
    <source>
        <dbReference type="ARBA" id="ARBA00022490"/>
    </source>
</evidence>
<organism evidence="12 14">
    <name type="scientific">Pseudodesulfovibrio indicus</name>
    <dbReference type="NCBI Taxonomy" id="1716143"/>
    <lineage>
        <taxon>Bacteria</taxon>
        <taxon>Pseudomonadati</taxon>
        <taxon>Thermodesulfobacteriota</taxon>
        <taxon>Desulfovibrionia</taxon>
        <taxon>Desulfovibrionales</taxon>
        <taxon>Desulfovibrionaceae</taxon>
    </lineage>
</organism>
<evidence type="ECO:0000256" key="4">
    <source>
        <dbReference type="ARBA" id="ARBA00022679"/>
    </source>
</evidence>
<dbReference type="PANTHER" id="PTHR21060:SF3">
    <property type="entry name" value="BUTYRATE KINASE 2-RELATED"/>
    <property type="match status" value="1"/>
</dbReference>
<evidence type="ECO:0000256" key="9">
    <source>
        <dbReference type="HAMAP-Rule" id="MF_00542"/>
    </source>
</evidence>
<dbReference type="Proteomes" id="UP000055611">
    <property type="component" value="Chromosome"/>
</dbReference>
<keyword evidence="6 9" id="KW-0418">Kinase</keyword>
<evidence type="ECO:0000256" key="6">
    <source>
        <dbReference type="ARBA" id="ARBA00022777"/>
    </source>
</evidence>
<reference evidence="12 14" key="2">
    <citation type="submission" date="2019-03" db="EMBL/GenBank/DDBJ databases">
        <title>Genomic Encyclopedia of Type Strains, Phase IV (KMG-IV): sequencing the most valuable type-strain genomes for metagenomic binning, comparative biology and taxonomic classification.</title>
        <authorList>
            <person name="Goeker M."/>
        </authorList>
    </citation>
    <scope>NUCLEOTIDE SEQUENCE [LARGE SCALE GENOMIC DNA]</scope>
    <source>
        <strain evidence="12 14">DSM 101483</strain>
    </source>
</reference>
<comment type="similarity">
    <text evidence="2 9 10">Belongs to the acetokinase family.</text>
</comment>
<reference evidence="11 13" key="1">
    <citation type="journal article" date="2016" name="Front. Microbiol.">
        <title>Genome Sequence of the Piezophilic, Mesophilic Sulfate-Reducing Bacterium Desulfovibrio indicus J2T.</title>
        <authorList>
            <person name="Cao J."/>
            <person name="Maignien L."/>
            <person name="Shao Z."/>
            <person name="Alain K."/>
            <person name="Jebbar M."/>
        </authorList>
    </citation>
    <scope>NUCLEOTIDE SEQUENCE [LARGE SCALE GENOMIC DNA]</scope>
    <source>
        <strain evidence="11 13">J2</strain>
    </source>
</reference>
<dbReference type="NCBIfam" id="NF002834">
    <property type="entry name" value="PRK03011.1-5"/>
    <property type="match status" value="1"/>
</dbReference>
<dbReference type="GO" id="GO:0006083">
    <property type="term" value="P:acetate metabolic process"/>
    <property type="evidence" value="ECO:0007669"/>
    <property type="project" value="TreeGrafter"/>
</dbReference>
<evidence type="ECO:0000313" key="14">
    <source>
        <dbReference type="Proteomes" id="UP000295506"/>
    </source>
</evidence>
<keyword evidence="13" id="KW-1185">Reference proteome</keyword>
<dbReference type="NCBIfam" id="TIGR02707">
    <property type="entry name" value="butyr_kinase"/>
    <property type="match status" value="1"/>
</dbReference>
<sequence length="365" mass="39094">MSILVINPGSTSTKLALFENSLPVGEPLALAEVQHLREELAPFERVADQFDLRLRDVTAFLDREGVDTGDIEALSVRGGLLRALPGGVYEVSDEMVHDLANATYGEHACNLGGMLGLALSRKWGAPAFVVDPVVTDELMDEARLTGMPGLNRRSLFHALNQRGTARLVARRLGIEYEDANFIVCHIGGGISIGAHRHGRVVDVINALDGEGPFSPERTGSLPLVPVLDMIARGERTPAELKETILRHGGLIAHLGTNDLREVLARVEDGDERAELVYRSMGYNIARCIASMGPALAGDQGGLDLAAVVLTGGLARSRTLVDDLTRRLSWLAPIEVIPGEAEMAALAGGAIRVLSGRLPLQAYVID</sequence>
<evidence type="ECO:0000256" key="10">
    <source>
        <dbReference type="RuleBase" id="RU003835"/>
    </source>
</evidence>
<proteinExistence type="inferred from homology"/>
<dbReference type="GO" id="GO:0008776">
    <property type="term" value="F:acetate kinase activity"/>
    <property type="evidence" value="ECO:0007669"/>
    <property type="project" value="TreeGrafter"/>
</dbReference>
<dbReference type="SUPFAM" id="SSF53067">
    <property type="entry name" value="Actin-like ATPase domain"/>
    <property type="match status" value="2"/>
</dbReference>
<dbReference type="EC" id="2.7.2.7" evidence="9"/>
<dbReference type="Gene3D" id="3.30.420.40">
    <property type="match status" value="2"/>
</dbReference>
<dbReference type="PRINTS" id="PR00471">
    <property type="entry name" value="ACETATEKNASE"/>
</dbReference>
<dbReference type="GO" id="GO:0005524">
    <property type="term" value="F:ATP binding"/>
    <property type="evidence" value="ECO:0007669"/>
    <property type="project" value="UniProtKB-KW"/>
</dbReference>
<dbReference type="EMBL" id="SOBK01000007">
    <property type="protein sequence ID" value="TDT87893.1"/>
    <property type="molecule type" value="Genomic_DNA"/>
</dbReference>
<keyword evidence="5 9" id="KW-0547">Nucleotide-binding</keyword>
<name>A0A126QLA0_9BACT</name>
<evidence type="ECO:0000313" key="12">
    <source>
        <dbReference type="EMBL" id="TDT87893.1"/>
    </source>
</evidence>
<dbReference type="InterPro" id="IPR023865">
    <property type="entry name" value="Aliphatic_acid_kinase_CS"/>
</dbReference>
<evidence type="ECO:0000256" key="1">
    <source>
        <dbReference type="ARBA" id="ARBA00004496"/>
    </source>
</evidence>
<dbReference type="GO" id="GO:0047761">
    <property type="term" value="F:butyrate kinase activity"/>
    <property type="evidence" value="ECO:0007669"/>
    <property type="project" value="UniProtKB-UniRule"/>
</dbReference>
<dbReference type="Pfam" id="PF00871">
    <property type="entry name" value="Acetate_kinase"/>
    <property type="match status" value="1"/>
</dbReference>
<dbReference type="PANTHER" id="PTHR21060">
    <property type="entry name" value="ACETATE KINASE"/>
    <property type="match status" value="1"/>
</dbReference>
<dbReference type="GO" id="GO:0005737">
    <property type="term" value="C:cytoplasm"/>
    <property type="evidence" value="ECO:0007669"/>
    <property type="project" value="UniProtKB-SubCell"/>
</dbReference>
<dbReference type="RefSeq" id="WP_066800168.1">
    <property type="nucleotide sequence ID" value="NZ_CP014206.1"/>
</dbReference>
<dbReference type="AlphaFoldDB" id="A0A126QLA0"/>
<evidence type="ECO:0000256" key="5">
    <source>
        <dbReference type="ARBA" id="ARBA00022741"/>
    </source>
</evidence>
<dbReference type="PROSITE" id="PS01076">
    <property type="entry name" value="ACETATE_KINASE_2"/>
    <property type="match status" value="1"/>
</dbReference>
<evidence type="ECO:0000256" key="7">
    <source>
        <dbReference type="ARBA" id="ARBA00022840"/>
    </source>
</evidence>
<keyword evidence="7 9" id="KW-0067">ATP-binding</keyword>
<evidence type="ECO:0000313" key="11">
    <source>
        <dbReference type="EMBL" id="AMK10185.1"/>
    </source>
</evidence>
<dbReference type="OrthoDB" id="9771859at2"/>
<keyword evidence="4 9" id="KW-0808">Transferase</keyword>
<dbReference type="HAMAP" id="MF_00542">
    <property type="entry name" value="Butyrate_kinase"/>
    <property type="match status" value="1"/>
</dbReference>
<dbReference type="PROSITE" id="PS01075">
    <property type="entry name" value="ACETATE_KINASE_1"/>
    <property type="match status" value="1"/>
</dbReference>
<comment type="subcellular location">
    <subcellularLocation>
        <location evidence="1 9">Cytoplasm</location>
    </subcellularLocation>
</comment>
<dbReference type="InterPro" id="IPR011245">
    <property type="entry name" value="Butyrate_kin"/>
</dbReference>
<dbReference type="CDD" id="cd24011">
    <property type="entry name" value="ASKHA_NBD_BK"/>
    <property type="match status" value="1"/>
</dbReference>
<dbReference type="InterPro" id="IPR043129">
    <property type="entry name" value="ATPase_NBD"/>
</dbReference>
<comment type="catalytic activity">
    <reaction evidence="8 9">
        <text>butanoate + ATP = butanoyl phosphate + ADP</text>
        <dbReference type="Rhea" id="RHEA:13585"/>
        <dbReference type="ChEBI" id="CHEBI:17968"/>
        <dbReference type="ChEBI" id="CHEBI:30616"/>
        <dbReference type="ChEBI" id="CHEBI:58079"/>
        <dbReference type="ChEBI" id="CHEBI:456216"/>
        <dbReference type="EC" id="2.7.2.7"/>
    </reaction>
</comment>
<accession>A0A126QLA0</accession>
<evidence type="ECO:0000313" key="13">
    <source>
        <dbReference type="Proteomes" id="UP000055611"/>
    </source>
</evidence>
<keyword evidence="3 9" id="KW-0963">Cytoplasm</keyword>
<evidence type="ECO:0000256" key="8">
    <source>
        <dbReference type="ARBA" id="ARBA00048596"/>
    </source>
</evidence>
<dbReference type="PIRSF" id="PIRSF036458">
    <property type="entry name" value="Butyrate_kin"/>
    <property type="match status" value="1"/>
</dbReference>
<evidence type="ECO:0000256" key="2">
    <source>
        <dbReference type="ARBA" id="ARBA00008748"/>
    </source>
</evidence>
<dbReference type="KEGG" id="dej:AWY79_03160"/>
<gene>
    <name evidence="9" type="primary">buk</name>
    <name evidence="11" type="ORF">AWY79_03160</name>
    <name evidence="12" type="ORF">EDC59_10788</name>
</gene>
<dbReference type="InterPro" id="IPR000890">
    <property type="entry name" value="Aliphatic_acid_kin_short-chain"/>
</dbReference>
<dbReference type="Proteomes" id="UP000295506">
    <property type="component" value="Unassembled WGS sequence"/>
</dbReference>
<protein>
    <recommendedName>
        <fullName evidence="9">Probable butyrate kinase</fullName>
        <shortName evidence="9">BK</shortName>
        <ecNumber evidence="9">2.7.2.7</ecNumber>
    </recommendedName>
    <alternativeName>
        <fullName evidence="9">Branched-chain carboxylic acid kinase</fullName>
    </alternativeName>
</protein>